<dbReference type="AlphaFoldDB" id="A0A0M2HRD6"/>
<gene>
    <name evidence="1" type="ORF">RS84_02279</name>
</gene>
<organism evidence="1 2">
    <name type="scientific">Microbacterium hydrocarbonoxydans</name>
    <dbReference type="NCBI Taxonomy" id="273678"/>
    <lineage>
        <taxon>Bacteria</taxon>
        <taxon>Bacillati</taxon>
        <taxon>Actinomycetota</taxon>
        <taxon>Actinomycetes</taxon>
        <taxon>Micrococcales</taxon>
        <taxon>Microbacteriaceae</taxon>
        <taxon>Microbacterium</taxon>
    </lineage>
</organism>
<comment type="caution">
    <text evidence="1">The sequence shown here is derived from an EMBL/GenBank/DDBJ whole genome shotgun (WGS) entry which is preliminary data.</text>
</comment>
<name>A0A0M2HRD6_9MICO</name>
<dbReference type="OrthoDB" id="2720376at2"/>
<dbReference type="Pfam" id="PF10041">
    <property type="entry name" value="DUF2277"/>
    <property type="match status" value="1"/>
</dbReference>
<evidence type="ECO:0000313" key="2">
    <source>
        <dbReference type="Proteomes" id="UP000033900"/>
    </source>
</evidence>
<dbReference type="PATRIC" id="fig|273678.4.peg.2281"/>
<dbReference type="InterPro" id="IPR018735">
    <property type="entry name" value="DUF2277"/>
</dbReference>
<proteinExistence type="predicted"/>
<dbReference type="RefSeq" id="WP_045257870.1">
    <property type="nucleotide sequence ID" value="NZ_CP158847.1"/>
</dbReference>
<accession>A0A0M2HRD6</accession>
<evidence type="ECO:0008006" key="3">
    <source>
        <dbReference type="Google" id="ProtNLM"/>
    </source>
</evidence>
<evidence type="ECO:0000313" key="1">
    <source>
        <dbReference type="EMBL" id="KJL47485.1"/>
    </source>
</evidence>
<sequence>MCRNIVPLNNLAPAATDDECHDAALQFVRKIAGTTKPSRANQAVFDRAVEEIAHATRHLLDDLVTTAPPKNRSEEAAKRQARSAERYEAIRVFQQEKRAARAAS</sequence>
<dbReference type="STRING" id="273678.RS84_02279"/>
<dbReference type="Proteomes" id="UP000033900">
    <property type="component" value="Unassembled WGS sequence"/>
</dbReference>
<reference evidence="1 2" key="1">
    <citation type="submission" date="2015-02" db="EMBL/GenBank/DDBJ databases">
        <title>Draft genome sequences of ten Microbacterium spp. with emphasis on heavy metal contaminated environments.</title>
        <authorList>
            <person name="Corretto E."/>
        </authorList>
    </citation>
    <scope>NUCLEOTIDE SEQUENCE [LARGE SCALE GENOMIC DNA]</scope>
    <source>
        <strain evidence="1 2">SA35</strain>
    </source>
</reference>
<protein>
    <recommendedName>
        <fullName evidence="3">DUF2277 domain-containing protein</fullName>
    </recommendedName>
</protein>
<dbReference type="EMBL" id="JYJB01000009">
    <property type="protein sequence ID" value="KJL47485.1"/>
    <property type="molecule type" value="Genomic_DNA"/>
</dbReference>
<keyword evidence="2" id="KW-1185">Reference proteome</keyword>